<feature type="domain" description="Glycosyl hydrolase family 13 catalytic" evidence="17">
    <location>
        <begin position="114"/>
        <end position="458"/>
    </location>
</feature>
<dbReference type="Pfam" id="PF00128">
    <property type="entry name" value="Alpha-amylase"/>
    <property type="match status" value="1"/>
</dbReference>
<dbReference type="InterPro" id="IPR004193">
    <property type="entry name" value="Glyco_hydro_13_N"/>
</dbReference>
<evidence type="ECO:0000256" key="1">
    <source>
        <dbReference type="ARBA" id="ARBA00004496"/>
    </source>
</evidence>
<evidence type="ECO:0000256" key="7">
    <source>
        <dbReference type="ARBA" id="ARBA00022801"/>
    </source>
</evidence>
<evidence type="ECO:0000313" key="19">
    <source>
        <dbReference type="Proteomes" id="UP000014975"/>
    </source>
</evidence>
<evidence type="ECO:0000256" key="14">
    <source>
        <dbReference type="PIRNR" id="PIRNR006337"/>
    </source>
</evidence>
<evidence type="ECO:0000256" key="8">
    <source>
        <dbReference type="ARBA" id="ARBA00023277"/>
    </source>
</evidence>
<organism evidence="18 19">
    <name type="scientific">Alkalidesulfovibrio alkalitolerans DSM 16529</name>
    <dbReference type="NCBI Taxonomy" id="1121439"/>
    <lineage>
        <taxon>Bacteria</taxon>
        <taxon>Pseudomonadati</taxon>
        <taxon>Thermodesulfobacteriota</taxon>
        <taxon>Desulfovibrionia</taxon>
        <taxon>Desulfovibrionales</taxon>
        <taxon>Desulfovibrionaceae</taxon>
        <taxon>Alkalidesulfovibrio</taxon>
    </lineage>
</organism>
<accession>S7T768</accession>
<evidence type="ECO:0000256" key="11">
    <source>
        <dbReference type="ARBA" id="ARBA00033284"/>
    </source>
</evidence>
<keyword evidence="19" id="KW-1185">Reference proteome</keyword>
<name>S7T768_9BACT</name>
<dbReference type="PIRSF" id="PIRSF006337">
    <property type="entry name" value="Trehalose_TreZ"/>
    <property type="match status" value="1"/>
</dbReference>
<proteinExistence type="inferred from homology"/>
<dbReference type="EC" id="3.2.1.141" evidence="4 13"/>
<reference evidence="18 19" key="1">
    <citation type="journal article" date="2013" name="Genome Announc.">
        <title>Draft genome sequences for three mercury-methylating, sulfate-reducing bacteria.</title>
        <authorList>
            <person name="Brown S.D."/>
            <person name="Hurt R.A.Jr."/>
            <person name="Gilmour C.C."/>
            <person name="Elias D.A."/>
        </authorList>
    </citation>
    <scope>NUCLEOTIDE SEQUENCE [LARGE SCALE GENOMIC DNA]</scope>
    <source>
        <strain evidence="18 19">DSM 16529</strain>
    </source>
</reference>
<evidence type="ECO:0000256" key="12">
    <source>
        <dbReference type="ARBA" id="ARBA00034013"/>
    </source>
</evidence>
<dbReference type="InterPro" id="IPR017853">
    <property type="entry name" value="GH"/>
</dbReference>
<gene>
    <name evidence="18" type="ORF">dsat_0667</name>
</gene>
<dbReference type="Gene3D" id="2.60.40.10">
    <property type="entry name" value="Immunoglobulins"/>
    <property type="match status" value="1"/>
</dbReference>
<dbReference type="GO" id="GO:0033942">
    <property type="term" value="F:4-alpha-D-(1-&gt;4)-alpha-D-glucanotrehalose trehalohydrolase activity"/>
    <property type="evidence" value="ECO:0007669"/>
    <property type="project" value="UniProtKB-EC"/>
</dbReference>
<dbReference type="InterPro" id="IPR044901">
    <property type="entry name" value="Trehalose_TreZ_E-set_sf"/>
</dbReference>
<dbReference type="EMBL" id="ATHI01000027">
    <property type="protein sequence ID" value="EPR32315.1"/>
    <property type="molecule type" value="Genomic_DNA"/>
</dbReference>
<evidence type="ECO:0000256" key="2">
    <source>
        <dbReference type="ARBA" id="ARBA00005199"/>
    </source>
</evidence>
<dbReference type="SMART" id="SM00642">
    <property type="entry name" value="Aamy"/>
    <property type="match status" value="1"/>
</dbReference>
<dbReference type="Gene3D" id="3.20.20.80">
    <property type="entry name" value="Glycosidases"/>
    <property type="match status" value="1"/>
</dbReference>
<evidence type="ECO:0000256" key="4">
    <source>
        <dbReference type="ARBA" id="ARBA00012268"/>
    </source>
</evidence>
<evidence type="ECO:0000256" key="5">
    <source>
        <dbReference type="ARBA" id="ARBA00015938"/>
    </source>
</evidence>
<feature type="active site" description="Nucleophile" evidence="15">
    <location>
        <position position="260"/>
    </location>
</feature>
<dbReference type="InterPro" id="IPR006047">
    <property type="entry name" value="GH13_cat_dom"/>
</dbReference>
<dbReference type="CDD" id="cd02853">
    <property type="entry name" value="E_set_MTHase_like_N"/>
    <property type="match status" value="1"/>
</dbReference>
<evidence type="ECO:0000256" key="13">
    <source>
        <dbReference type="NCBIfam" id="TIGR02402"/>
    </source>
</evidence>
<comment type="subcellular location">
    <subcellularLocation>
        <location evidence="1 15">Cytoplasm</location>
    </subcellularLocation>
</comment>
<comment type="catalytic activity">
    <reaction evidence="12 14">
        <text>hydrolysis of (1-&gt;4)-alpha-D-glucosidic linkage in 4-alpha-D-[(1-&gt;4)-alpha-D-glucanosyl]n trehalose to yield trehalose and (1-&gt;4)-alpha-D-glucan.</text>
        <dbReference type="EC" id="3.2.1.141"/>
    </reaction>
</comment>
<dbReference type="STRING" id="1121439.dsat_0667"/>
<comment type="caution">
    <text evidence="18">The sequence shown here is derived from an EMBL/GenBank/DDBJ whole genome shotgun (WGS) entry which is preliminary data.</text>
</comment>
<evidence type="ECO:0000256" key="6">
    <source>
        <dbReference type="ARBA" id="ARBA00022490"/>
    </source>
</evidence>
<evidence type="ECO:0000256" key="9">
    <source>
        <dbReference type="ARBA" id="ARBA00023295"/>
    </source>
</evidence>
<evidence type="ECO:0000256" key="15">
    <source>
        <dbReference type="PIRSR" id="PIRSR006337-1"/>
    </source>
</evidence>
<keyword evidence="6" id="KW-0963">Cytoplasm</keyword>
<dbReference type="eggNOG" id="COG0296">
    <property type="taxonomic scope" value="Bacteria"/>
</dbReference>
<dbReference type="SUPFAM" id="SSF81296">
    <property type="entry name" value="E set domains"/>
    <property type="match status" value="1"/>
</dbReference>
<dbReference type="Gene3D" id="1.10.10.760">
    <property type="entry name" value="E-set domains of sugar-utilizing enzymes"/>
    <property type="match status" value="1"/>
</dbReference>
<dbReference type="GO" id="GO:0005992">
    <property type="term" value="P:trehalose biosynthetic process"/>
    <property type="evidence" value="ECO:0007669"/>
    <property type="project" value="UniProtKB-UniRule"/>
</dbReference>
<dbReference type="SUPFAM" id="SSF51445">
    <property type="entry name" value="(Trans)glycosidases"/>
    <property type="match status" value="1"/>
</dbReference>
<sequence>MRLCAGHEYKKGSCSFTCWAPKAKRLDLVLPGPKEARLPMEHHGQGVWHAAVEDVVPGLRYAYSLDHGPLRPDPTSHLQPDGVHGPSAVVDHTAFRWNDAAFRPPALAEWVIYELHVGTFSPEGTFAGAIAKLPLLAELGVTVLEVMPVAAFPGARNWGYDGVAPYAVHAAYGGPEGFKCFVDAAHGLGMAVILDVVYNHLGPEGNYLREFGPYFTAEHHTPWGEAVNYDGPNSGPVRDFVVANALHWIRRYHVDGLRLDAVQTIHDESVRHILSELSLAVKDEAERLGRPLRLIAESDRNDPRLVRPLAVGGLGCHGVWSDDLHHALHALTTREKRGYYTDYGRAEHVALALEHGFAYRGEYSRFRRAAHGQPPDGVPCEAHVVALQNHDQVGNRMRGERISHLTNIEAVKTAAACVLLSPFTPLLFMGEEWAAAEPFSYFTSHGDPGLIKAVRAGRRKEFKSFGWKGEPPDPQDEATFAACTLDWQAREKAPHAGVLACYRALLALRREEPFATRTRVSVSARALLSGGKEQGAVVMNRTGGGREAVCLFLFAPKTSLDFSALLPAGNFSLVLDTGDDAFGGPGRAFAAPPARRARIPGPRALVLVRETHLEGL</sequence>
<comment type="similarity">
    <text evidence="3 14">Belongs to the glycosyl hydrolase 13 family.</text>
</comment>
<dbReference type="RefSeq" id="WP_020887364.1">
    <property type="nucleotide sequence ID" value="NZ_ATHI01000027.1"/>
</dbReference>
<feature type="active site" description="Proton donor" evidence="15">
    <location>
        <position position="297"/>
    </location>
</feature>
<dbReference type="NCBIfam" id="TIGR02402">
    <property type="entry name" value="trehalose_TreZ"/>
    <property type="match status" value="1"/>
</dbReference>
<dbReference type="Pfam" id="PF02922">
    <property type="entry name" value="CBM_48"/>
    <property type="match status" value="1"/>
</dbReference>
<evidence type="ECO:0000256" key="3">
    <source>
        <dbReference type="ARBA" id="ARBA00008061"/>
    </source>
</evidence>
<protein>
    <recommendedName>
        <fullName evidence="5 13">Malto-oligosyltrehalose trehalohydrolase</fullName>
        <shortName evidence="14">MTHase</shortName>
        <ecNumber evidence="4 13">3.2.1.141</ecNumber>
    </recommendedName>
    <alternativeName>
        <fullName evidence="11 14">4-alpha-D-((1-&gt;4)-alpha-D-glucano)trehalose trehalohydrolase</fullName>
    </alternativeName>
    <alternativeName>
        <fullName evidence="10 14">Maltooligosyl trehalose trehalohydrolase</fullName>
    </alternativeName>
</protein>
<dbReference type="PANTHER" id="PTHR43651:SF11">
    <property type="entry name" value="MALTO-OLIGOSYLTREHALOSE TREHALOHYDROLASE"/>
    <property type="match status" value="1"/>
</dbReference>
<dbReference type="UniPathway" id="UPA00299"/>
<keyword evidence="9 14" id="KW-0326">Glycosidase</keyword>
<dbReference type="PANTHER" id="PTHR43651">
    <property type="entry name" value="1,4-ALPHA-GLUCAN-BRANCHING ENZYME"/>
    <property type="match status" value="1"/>
</dbReference>
<dbReference type="GO" id="GO:0005737">
    <property type="term" value="C:cytoplasm"/>
    <property type="evidence" value="ECO:0007669"/>
    <property type="project" value="UniProtKB-SubCell"/>
</dbReference>
<feature type="site" description="Transition state stabilizer" evidence="16">
    <location>
        <position position="391"/>
    </location>
</feature>
<dbReference type="CDD" id="cd11325">
    <property type="entry name" value="AmyAc_GTHase"/>
    <property type="match status" value="1"/>
</dbReference>
<dbReference type="InterPro" id="IPR013783">
    <property type="entry name" value="Ig-like_fold"/>
</dbReference>
<evidence type="ECO:0000259" key="17">
    <source>
        <dbReference type="SMART" id="SM00642"/>
    </source>
</evidence>
<dbReference type="Proteomes" id="UP000014975">
    <property type="component" value="Unassembled WGS sequence"/>
</dbReference>
<evidence type="ECO:0000256" key="16">
    <source>
        <dbReference type="PIRSR" id="PIRSR006337-3"/>
    </source>
</evidence>
<evidence type="ECO:0000256" key="10">
    <source>
        <dbReference type="ARBA" id="ARBA00032057"/>
    </source>
</evidence>
<keyword evidence="8" id="KW-0119">Carbohydrate metabolism</keyword>
<evidence type="ECO:0000313" key="18">
    <source>
        <dbReference type="EMBL" id="EPR32315.1"/>
    </source>
</evidence>
<dbReference type="InterPro" id="IPR012768">
    <property type="entry name" value="Trehalose_TreZ"/>
</dbReference>
<comment type="pathway">
    <text evidence="2 14">Glycan biosynthesis; trehalose biosynthesis.</text>
</comment>
<dbReference type="PATRIC" id="fig|1121439.3.peg.2023"/>
<dbReference type="InterPro" id="IPR014756">
    <property type="entry name" value="Ig_E-set"/>
</dbReference>
<dbReference type="AlphaFoldDB" id="S7T768"/>
<keyword evidence="7 14" id="KW-0378">Hydrolase</keyword>
<dbReference type="OrthoDB" id="9800174at2"/>